<evidence type="ECO:0000256" key="3">
    <source>
        <dbReference type="ARBA" id="ARBA00022723"/>
    </source>
</evidence>
<dbReference type="STRING" id="97359.A0A550CC56"/>
<organism evidence="9 10">
    <name type="scientific">Schizophyllum amplum</name>
    <dbReference type="NCBI Taxonomy" id="97359"/>
    <lineage>
        <taxon>Eukaryota</taxon>
        <taxon>Fungi</taxon>
        <taxon>Dikarya</taxon>
        <taxon>Basidiomycota</taxon>
        <taxon>Agaricomycotina</taxon>
        <taxon>Agaricomycetes</taxon>
        <taxon>Agaricomycetidae</taxon>
        <taxon>Agaricales</taxon>
        <taxon>Schizophyllaceae</taxon>
        <taxon>Schizophyllum</taxon>
    </lineage>
</organism>
<dbReference type="Gene3D" id="1.10.575.10">
    <property type="entry name" value="P1 Nuclease"/>
    <property type="match status" value="1"/>
</dbReference>
<dbReference type="GO" id="GO:0016788">
    <property type="term" value="F:hydrolase activity, acting on ester bonds"/>
    <property type="evidence" value="ECO:0007669"/>
    <property type="project" value="InterPro"/>
</dbReference>
<dbReference type="InterPro" id="IPR003154">
    <property type="entry name" value="S1/P1nuclease"/>
</dbReference>
<evidence type="ECO:0000256" key="4">
    <source>
        <dbReference type="ARBA" id="ARBA00022759"/>
    </source>
</evidence>
<keyword evidence="7" id="KW-0325">Glycoprotein</keyword>
<reference evidence="9 10" key="1">
    <citation type="journal article" date="2019" name="New Phytol.">
        <title>Comparative genomics reveals unique wood-decay strategies and fruiting body development in the Schizophyllaceae.</title>
        <authorList>
            <person name="Almasi E."/>
            <person name="Sahu N."/>
            <person name="Krizsan K."/>
            <person name="Balint B."/>
            <person name="Kovacs G.M."/>
            <person name="Kiss B."/>
            <person name="Cseklye J."/>
            <person name="Drula E."/>
            <person name="Henrissat B."/>
            <person name="Nagy I."/>
            <person name="Chovatia M."/>
            <person name="Adam C."/>
            <person name="LaButti K."/>
            <person name="Lipzen A."/>
            <person name="Riley R."/>
            <person name="Grigoriev I.V."/>
            <person name="Nagy L.G."/>
        </authorList>
    </citation>
    <scope>NUCLEOTIDE SEQUENCE [LARGE SCALE GENOMIC DNA]</scope>
    <source>
        <strain evidence="9 10">NL-1724</strain>
    </source>
</reference>
<dbReference type="InterPro" id="IPR008947">
    <property type="entry name" value="PLipase_C/P1_nuclease_dom_sf"/>
</dbReference>
<dbReference type="GO" id="GO:0004519">
    <property type="term" value="F:endonuclease activity"/>
    <property type="evidence" value="ECO:0007669"/>
    <property type="project" value="UniProtKB-KW"/>
</dbReference>
<feature type="chain" id="PRO_5022129876" evidence="8">
    <location>
        <begin position="20"/>
        <end position="306"/>
    </location>
</feature>
<proteinExistence type="inferred from homology"/>
<evidence type="ECO:0000256" key="2">
    <source>
        <dbReference type="ARBA" id="ARBA00022722"/>
    </source>
</evidence>
<comment type="similarity">
    <text evidence="1">Belongs to the nuclease type I family.</text>
</comment>
<keyword evidence="3" id="KW-0479">Metal-binding</keyword>
<dbReference type="GO" id="GO:0003676">
    <property type="term" value="F:nucleic acid binding"/>
    <property type="evidence" value="ECO:0007669"/>
    <property type="project" value="InterPro"/>
</dbReference>
<name>A0A550CC56_9AGAR</name>
<dbReference type="Pfam" id="PF02265">
    <property type="entry name" value="S1-P1_nuclease"/>
    <property type="match status" value="1"/>
</dbReference>
<evidence type="ECO:0000256" key="8">
    <source>
        <dbReference type="SAM" id="SignalP"/>
    </source>
</evidence>
<keyword evidence="8" id="KW-0732">Signal</keyword>
<dbReference type="GO" id="GO:0006308">
    <property type="term" value="P:DNA catabolic process"/>
    <property type="evidence" value="ECO:0007669"/>
    <property type="project" value="InterPro"/>
</dbReference>
<comment type="caution">
    <text evidence="9">The sequence shown here is derived from an EMBL/GenBank/DDBJ whole genome shotgun (WGS) entry which is preliminary data.</text>
</comment>
<evidence type="ECO:0000256" key="5">
    <source>
        <dbReference type="ARBA" id="ARBA00022801"/>
    </source>
</evidence>
<dbReference type="GO" id="GO:0046872">
    <property type="term" value="F:metal ion binding"/>
    <property type="evidence" value="ECO:0007669"/>
    <property type="project" value="UniProtKB-KW"/>
</dbReference>
<dbReference type="Proteomes" id="UP000320762">
    <property type="component" value="Unassembled WGS sequence"/>
</dbReference>
<protein>
    <submittedName>
        <fullName evidence="9">S1/P1 nuclease</fullName>
    </submittedName>
</protein>
<evidence type="ECO:0000313" key="9">
    <source>
        <dbReference type="EMBL" id="TRM62379.1"/>
    </source>
</evidence>
<dbReference type="EMBL" id="VDMD01000013">
    <property type="protein sequence ID" value="TRM62379.1"/>
    <property type="molecule type" value="Genomic_DNA"/>
</dbReference>
<evidence type="ECO:0000256" key="1">
    <source>
        <dbReference type="ARBA" id="ARBA00009547"/>
    </source>
</evidence>
<dbReference type="PANTHER" id="PTHR33146:SF26">
    <property type="entry name" value="ENDONUCLEASE 4"/>
    <property type="match status" value="1"/>
</dbReference>
<feature type="signal peptide" evidence="8">
    <location>
        <begin position="1"/>
        <end position="19"/>
    </location>
</feature>
<dbReference type="PANTHER" id="PTHR33146">
    <property type="entry name" value="ENDONUCLEASE 4"/>
    <property type="match status" value="1"/>
</dbReference>
<evidence type="ECO:0000256" key="7">
    <source>
        <dbReference type="ARBA" id="ARBA00023180"/>
    </source>
</evidence>
<accession>A0A550CC56</accession>
<evidence type="ECO:0000256" key="6">
    <source>
        <dbReference type="ARBA" id="ARBA00023157"/>
    </source>
</evidence>
<dbReference type="AlphaFoldDB" id="A0A550CC56"/>
<keyword evidence="10" id="KW-1185">Reference proteome</keyword>
<dbReference type="SUPFAM" id="SSF48537">
    <property type="entry name" value="Phospholipase C/P1 nuclease"/>
    <property type="match status" value="1"/>
</dbReference>
<keyword evidence="2" id="KW-0540">Nuclease</keyword>
<dbReference type="CDD" id="cd11010">
    <property type="entry name" value="S1-P1_nuclease"/>
    <property type="match status" value="1"/>
</dbReference>
<evidence type="ECO:0000313" key="10">
    <source>
        <dbReference type="Proteomes" id="UP000320762"/>
    </source>
</evidence>
<keyword evidence="6" id="KW-1015">Disulfide bond</keyword>
<sequence>MKACIAALAISPLATRVAAWGATGHEAVGYVAMAFLAPNALDFVQTSLGSDYNKSLGVAGPWADQIKSNDAYDWASELHYVDAQDDPPSSCSVDMDRDCANGKCILTAIANYTSRVVDDSLTEDEQQEALKFLDHFIGDLGQPLHVENKELGGNYIDVECNGKSTNLHSLWDSGIINVLLDGKDAEDWAADLTKRIQSGAYASLADDWITCADPTDPLRRRGLSLRDDIWTFLESRAITPLKCPLEWAEDANSYDCSAVFTYEDGDDLCEGAYYDDAVETVELQVAKQGYRLAAWLNVLFDGETNL</sequence>
<keyword evidence="5" id="KW-0378">Hydrolase</keyword>
<keyword evidence="4" id="KW-0255">Endonuclease</keyword>
<gene>
    <name evidence="9" type="ORF">BD626DRAFT_60674</name>
</gene>
<dbReference type="OrthoDB" id="441446at2759"/>